<comment type="caution">
    <text evidence="3">The sequence shown here is derived from an EMBL/GenBank/DDBJ whole genome shotgun (WGS) entry which is preliminary data.</text>
</comment>
<dbReference type="PANTHER" id="PTHR13832">
    <property type="entry name" value="PROTEIN PHOSPHATASE 2C"/>
    <property type="match status" value="1"/>
</dbReference>
<keyword evidence="4" id="KW-1185">Reference proteome</keyword>
<gene>
    <name evidence="3" type="ORF">CVLEPA_LOCUS28120</name>
</gene>
<dbReference type="Gene3D" id="3.60.40.10">
    <property type="entry name" value="PPM-type phosphatase domain"/>
    <property type="match status" value="1"/>
</dbReference>
<dbReference type="SUPFAM" id="SSF81606">
    <property type="entry name" value="PP2C-like"/>
    <property type="match status" value="1"/>
</dbReference>
<feature type="compositionally biased region" description="Low complexity" evidence="1">
    <location>
        <begin position="418"/>
        <end position="438"/>
    </location>
</feature>
<dbReference type="PROSITE" id="PS51746">
    <property type="entry name" value="PPM_2"/>
    <property type="match status" value="1"/>
</dbReference>
<feature type="region of interest" description="Disordered" evidence="1">
    <location>
        <begin position="541"/>
        <end position="574"/>
    </location>
</feature>
<dbReference type="InterPro" id="IPR015655">
    <property type="entry name" value="PP2C"/>
</dbReference>
<evidence type="ECO:0000256" key="1">
    <source>
        <dbReference type="SAM" id="MobiDB-lite"/>
    </source>
</evidence>
<protein>
    <recommendedName>
        <fullName evidence="2">PPM-type phosphatase domain-containing protein</fullName>
    </recommendedName>
</protein>
<evidence type="ECO:0000313" key="3">
    <source>
        <dbReference type="EMBL" id="CAK8694781.1"/>
    </source>
</evidence>
<feature type="domain" description="PPM-type phosphatase" evidence="2">
    <location>
        <begin position="129"/>
        <end position="385"/>
    </location>
</feature>
<feature type="region of interest" description="Disordered" evidence="1">
    <location>
        <begin position="409"/>
        <end position="444"/>
    </location>
</feature>
<dbReference type="EMBL" id="CAWYQH010000141">
    <property type="protein sequence ID" value="CAK8694781.1"/>
    <property type="molecule type" value="Genomic_DNA"/>
</dbReference>
<name>A0ABP0GSR3_CLALP</name>
<accession>A0ABP0GSR3</accession>
<organism evidence="3 4">
    <name type="scientific">Clavelina lepadiformis</name>
    <name type="common">Light-bulb sea squirt</name>
    <name type="synonym">Ascidia lepadiformis</name>
    <dbReference type="NCBI Taxonomy" id="159417"/>
    <lineage>
        <taxon>Eukaryota</taxon>
        <taxon>Metazoa</taxon>
        <taxon>Chordata</taxon>
        <taxon>Tunicata</taxon>
        <taxon>Ascidiacea</taxon>
        <taxon>Aplousobranchia</taxon>
        <taxon>Clavelinidae</taxon>
        <taxon>Clavelina</taxon>
    </lineage>
</organism>
<dbReference type="Proteomes" id="UP001642483">
    <property type="component" value="Unassembled WGS sequence"/>
</dbReference>
<dbReference type="Pfam" id="PF00481">
    <property type="entry name" value="PP2C"/>
    <property type="match status" value="1"/>
</dbReference>
<sequence>MDLVLMEKFFHNYLEIHEVAVGSDGRLPFRLLSQRVSEDELEAECTGLALQHLKQSDCPDLLALLITRETTDSVLHGDLSTANKQNDDGVPYYDNAVLAHLMFSAIHETCKKWNEELPQTLLNHSVPLQSSDYGIRNTRRKMEDKHSIIPDLNILVGKKDVPIIQWYAVYDGHGGLDASTYAAKHLHLNFMKQENCHTDVDEALKKCIRKTDDDFCEKAKVENLRSGTTAVVAVITESTLHVAWVGDSQAVLVRNGHAMTIMNPHKPEREDEKQRIEELGGCIVWFGAWRVNGSLSVSRAIGDADHKPFISGEADTASVPLDGSEDFLILACDGFWDVFSETDVVKLVRDHLSETNDRATVTHTLCMKAKSEGSTDNITVLVIFLREDINLNEEGEKEELSKLKLTDEEQIEQQPGDNNVNANTNNNNDRTNSNLPNNKTNYDESANSLSMLHGFHVEPAEKIKIPHRLLVNFVKSVTEKKVEKPTILVTQSSPHTRLPHSVYNSRWTSSQVSPTFRRRDTRGSLLSLSTIESVTELSFNETKSNDDAKSANSLPLIHDVPPKARPERTSTTTSPYERNQAYRALGYRAPHIHSRGRAKIPYHASLVVTCQDDKLRSSSLNKRHSGSLPDALHGVSIKNGRVKNTEIAITNSLSPTIKHKQLKKVNHKVKIAHRGRQRSRSAF</sequence>
<dbReference type="CDD" id="cd00143">
    <property type="entry name" value="PP2Cc"/>
    <property type="match status" value="1"/>
</dbReference>
<dbReference type="SMART" id="SM00332">
    <property type="entry name" value="PP2Cc"/>
    <property type="match status" value="1"/>
</dbReference>
<dbReference type="InterPro" id="IPR001932">
    <property type="entry name" value="PPM-type_phosphatase-like_dom"/>
</dbReference>
<evidence type="ECO:0000259" key="2">
    <source>
        <dbReference type="PROSITE" id="PS51746"/>
    </source>
</evidence>
<evidence type="ECO:0000313" key="4">
    <source>
        <dbReference type="Proteomes" id="UP001642483"/>
    </source>
</evidence>
<dbReference type="InterPro" id="IPR036457">
    <property type="entry name" value="PPM-type-like_dom_sf"/>
</dbReference>
<proteinExistence type="predicted"/>
<dbReference type="PANTHER" id="PTHR13832:SF818">
    <property type="entry name" value="SD03870P"/>
    <property type="match status" value="1"/>
</dbReference>
<dbReference type="SMART" id="SM00331">
    <property type="entry name" value="PP2C_SIG"/>
    <property type="match status" value="1"/>
</dbReference>
<reference evidence="3 4" key="1">
    <citation type="submission" date="2024-02" db="EMBL/GenBank/DDBJ databases">
        <authorList>
            <person name="Daric V."/>
            <person name="Darras S."/>
        </authorList>
    </citation>
    <scope>NUCLEOTIDE SEQUENCE [LARGE SCALE GENOMIC DNA]</scope>
</reference>